<keyword evidence="3" id="KW-1185">Reference proteome</keyword>
<feature type="compositionally biased region" description="Acidic residues" evidence="1">
    <location>
        <begin position="456"/>
        <end position="474"/>
    </location>
</feature>
<feature type="region of interest" description="Disordered" evidence="1">
    <location>
        <begin position="1"/>
        <end position="82"/>
    </location>
</feature>
<protein>
    <submittedName>
        <fullName evidence="2">Uncharacterized protein</fullName>
    </submittedName>
</protein>
<sequence length="768" mass="88658">MPSKRDADAAGLRGHRRNRRQRSQPDELHRSGAATTTVVDSGDELGKNDPRFNLGMPKPQKPIFPGRNIPKPTPETDEQRPPDYIKTYQYFTNGIRSLAGWNELRKDDEGKELSGKDKDHWILHNGDIIDKLCDPFFTFDIEMDQDATLKTLGQMDERAMKIIDEAAYINGRDDWYELFRDNESRKHLVYAMLGFVMKEFVFGSLCYGADHDQLRILHRDVDVTYCDEPYEGFIRTRIRGKKIAKLWATNPNYMHQRFIQQSKELAWQTYELLAPLLALHPDAAHHPPRPGDTTHSARRQHQQRLLRALFELLTRAGRLALHMRLDRHTVYRLLPPRKDAAHTAEDPHVLVLNDASARAANRFENETWPGMPERKQDRWRAAVRDAAFVRISAFPGIVAYKQGGWAERHKKWGLREAWIAPRVVAVRWGKESEEGEGGWESVWVAERWRERRERSEEEDSEEEEESEKSEEEEEKTQPPSPSDPSAIIPLDYALALLRAGEIPHPDVAMATALRKRFYQLALHRAKQLPRDMTDQQMLLDRDVMRWVRERVIRELERKRLRMEMEGGKKPDDEKEKKEEEGEQQPPPTPSPPPSTMPLDTIFAISRKETPFPSPSTTSPSTLTLMIDRLRASERGLRNLAAGPRSFPRPDPEMEAALRKRLFEVLQREGGPASKRDVVNRAWLVDELVDEMASLERRLGRCERDGRHSNNSASHIIAAVHNHIVDQVFYLGLQNNLQVLDDRSLAPTVLALSLDTAIGRRSQHSFLYR</sequence>
<dbReference type="EMBL" id="JBBWRZ010000009">
    <property type="protein sequence ID" value="KAK8228783.1"/>
    <property type="molecule type" value="Genomic_DNA"/>
</dbReference>
<accession>A0ABR1YFT5</accession>
<feature type="region of interest" description="Disordered" evidence="1">
    <location>
        <begin position="562"/>
        <end position="598"/>
    </location>
</feature>
<evidence type="ECO:0000313" key="2">
    <source>
        <dbReference type="EMBL" id="KAK8228783.1"/>
    </source>
</evidence>
<comment type="caution">
    <text evidence="2">The sequence shown here is derived from an EMBL/GenBank/DDBJ whole genome shotgun (WGS) entry which is preliminary data.</text>
</comment>
<name>A0ABR1YFT5_9PEZI</name>
<feature type="compositionally biased region" description="Pro residues" evidence="1">
    <location>
        <begin position="584"/>
        <end position="595"/>
    </location>
</feature>
<proteinExistence type="predicted"/>
<evidence type="ECO:0000313" key="3">
    <source>
        <dbReference type="Proteomes" id="UP001492380"/>
    </source>
</evidence>
<feature type="compositionally biased region" description="Basic residues" evidence="1">
    <location>
        <begin position="13"/>
        <end position="22"/>
    </location>
</feature>
<feature type="region of interest" description="Disordered" evidence="1">
    <location>
        <begin position="453"/>
        <end position="487"/>
    </location>
</feature>
<reference evidence="2 3" key="1">
    <citation type="submission" date="2024-04" db="EMBL/GenBank/DDBJ databases">
        <title>Phyllosticta paracitricarpa is synonymous to the EU quarantine fungus P. citricarpa based on phylogenomic analyses.</title>
        <authorList>
            <consortium name="Lawrence Berkeley National Laboratory"/>
            <person name="Van Ingen-Buijs V.A."/>
            <person name="Van Westerhoven A.C."/>
            <person name="Haridas S."/>
            <person name="Skiadas P."/>
            <person name="Martin F."/>
            <person name="Groenewald J.Z."/>
            <person name="Crous P.W."/>
            <person name="Seidl M.F."/>
        </authorList>
    </citation>
    <scope>NUCLEOTIDE SEQUENCE [LARGE SCALE GENOMIC DNA]</scope>
    <source>
        <strain evidence="2 3">CBS 123374</strain>
    </source>
</reference>
<feature type="compositionally biased region" description="Basic and acidic residues" evidence="1">
    <location>
        <begin position="562"/>
        <end position="579"/>
    </location>
</feature>
<dbReference type="Proteomes" id="UP001492380">
    <property type="component" value="Unassembled WGS sequence"/>
</dbReference>
<organism evidence="2 3">
    <name type="scientific">Phyllosticta capitalensis</name>
    <dbReference type="NCBI Taxonomy" id="121624"/>
    <lineage>
        <taxon>Eukaryota</taxon>
        <taxon>Fungi</taxon>
        <taxon>Dikarya</taxon>
        <taxon>Ascomycota</taxon>
        <taxon>Pezizomycotina</taxon>
        <taxon>Dothideomycetes</taxon>
        <taxon>Dothideomycetes incertae sedis</taxon>
        <taxon>Botryosphaeriales</taxon>
        <taxon>Phyllostictaceae</taxon>
        <taxon>Phyllosticta</taxon>
    </lineage>
</organism>
<evidence type="ECO:0000256" key="1">
    <source>
        <dbReference type="SAM" id="MobiDB-lite"/>
    </source>
</evidence>
<gene>
    <name evidence="2" type="ORF">HDK90DRAFT_468303</name>
</gene>